<sequence length="187" mass="20662">MAKVDNVMKDHVTAARKWLGKAENSLENKNNIRGDLHIMLAEAEIKRAREKMTEFAKPFWRKYIIPLSAGVLLLAAGSYQLTVVQDRAAAVKPVPPIVVAAEKQEENTVTAVQTPPPESIKEIAGNEPAAISPIVQQPAAEKEIKESAVKKDHEEIVPKKEDTEKAIQAPSKKMQQLMHTAKSTLQE</sequence>
<keyword evidence="3" id="KW-1185">Reference proteome</keyword>
<dbReference type="EMBL" id="JAUSUE010000004">
    <property type="protein sequence ID" value="MDQ0203077.1"/>
    <property type="molecule type" value="Genomic_DNA"/>
</dbReference>
<protein>
    <submittedName>
        <fullName evidence="2">Uncharacterized protein</fullName>
    </submittedName>
</protein>
<name>A0ABT9Y5H8_9FIRM</name>
<accession>A0ABT9Y5H8</accession>
<evidence type="ECO:0000313" key="3">
    <source>
        <dbReference type="Proteomes" id="UP001239167"/>
    </source>
</evidence>
<evidence type="ECO:0000313" key="2">
    <source>
        <dbReference type="EMBL" id="MDQ0203077.1"/>
    </source>
</evidence>
<dbReference type="RefSeq" id="WP_196603500.1">
    <property type="nucleotide sequence ID" value="NZ_CP116940.1"/>
</dbReference>
<comment type="caution">
    <text evidence="2">The sequence shown here is derived from an EMBL/GenBank/DDBJ whole genome shotgun (WGS) entry which is preliminary data.</text>
</comment>
<evidence type="ECO:0000256" key="1">
    <source>
        <dbReference type="SAM" id="MobiDB-lite"/>
    </source>
</evidence>
<organism evidence="2 3">
    <name type="scientific">Pectinatus haikarae</name>
    <dbReference type="NCBI Taxonomy" id="349096"/>
    <lineage>
        <taxon>Bacteria</taxon>
        <taxon>Bacillati</taxon>
        <taxon>Bacillota</taxon>
        <taxon>Negativicutes</taxon>
        <taxon>Selenomonadales</taxon>
        <taxon>Selenomonadaceae</taxon>
        <taxon>Pectinatus</taxon>
    </lineage>
</organism>
<gene>
    <name evidence="2" type="ORF">J2S01_000784</name>
</gene>
<feature type="compositionally biased region" description="Polar residues" evidence="1">
    <location>
        <begin position="173"/>
        <end position="187"/>
    </location>
</feature>
<feature type="region of interest" description="Disordered" evidence="1">
    <location>
        <begin position="147"/>
        <end position="187"/>
    </location>
</feature>
<proteinExistence type="predicted"/>
<feature type="compositionally biased region" description="Basic and acidic residues" evidence="1">
    <location>
        <begin position="147"/>
        <end position="165"/>
    </location>
</feature>
<reference evidence="2 3" key="1">
    <citation type="submission" date="2023-07" db="EMBL/GenBank/DDBJ databases">
        <title>Genomic Encyclopedia of Type Strains, Phase IV (KMG-IV): sequencing the most valuable type-strain genomes for metagenomic binning, comparative biology and taxonomic classification.</title>
        <authorList>
            <person name="Goeker M."/>
        </authorList>
    </citation>
    <scope>NUCLEOTIDE SEQUENCE [LARGE SCALE GENOMIC DNA]</scope>
    <source>
        <strain evidence="2 3">DSM 16980</strain>
    </source>
</reference>
<dbReference type="Proteomes" id="UP001239167">
    <property type="component" value="Unassembled WGS sequence"/>
</dbReference>